<evidence type="ECO:0000313" key="3">
    <source>
        <dbReference type="Proteomes" id="UP000288805"/>
    </source>
</evidence>
<feature type="region of interest" description="Disordered" evidence="1">
    <location>
        <begin position="249"/>
        <end position="274"/>
    </location>
</feature>
<comment type="caution">
    <text evidence="2">The sequence shown here is derived from an EMBL/GenBank/DDBJ whole genome shotgun (WGS) entry which is preliminary data.</text>
</comment>
<sequence length="274" mass="30649">MGEESSSWSIDRMKLVGFLLRSVQDVGDKKYCLIFLKGKGLVGGWFLLAKKLRALGVSTLAMSKVFSGVPIFEKVGCSFKEKVKGTYADATRVKTGELGESLWLHFGDQELLCREEQLSRYLVGCFGNNSDSVPPLLSLKGREFQLQRWGPEVGCFWNGSHAKEVWVRIVGLPLHFWSREVFKRIGESYGGFVAMDEEFSQLQLARNLVRATGKDLLGSLQEAPPWVSQVVPWVKSCRSARQEVRDEFVGGSRAGGSMRESQPVDQNLGSKEKF</sequence>
<protein>
    <submittedName>
        <fullName evidence="2">Uncharacterized protein</fullName>
    </submittedName>
</protein>
<dbReference type="EMBL" id="QGNW01000427">
    <property type="protein sequence ID" value="RVW71876.1"/>
    <property type="molecule type" value="Genomic_DNA"/>
</dbReference>
<dbReference type="PANTHER" id="PTHR34427">
    <property type="entry name" value="DUF4283 DOMAIN PROTEIN"/>
    <property type="match status" value="1"/>
</dbReference>
<proteinExistence type="predicted"/>
<accession>A0A438GI36</accession>
<dbReference type="Proteomes" id="UP000288805">
    <property type="component" value="Unassembled WGS sequence"/>
</dbReference>
<gene>
    <name evidence="2" type="ORF">CK203_058389</name>
</gene>
<reference evidence="2 3" key="1">
    <citation type="journal article" date="2018" name="PLoS Genet.">
        <title>Population sequencing reveals clonal diversity and ancestral inbreeding in the grapevine cultivar Chardonnay.</title>
        <authorList>
            <person name="Roach M.J."/>
            <person name="Johnson D.L."/>
            <person name="Bohlmann J."/>
            <person name="van Vuuren H.J."/>
            <person name="Jones S.J."/>
            <person name="Pretorius I.S."/>
            <person name="Schmidt S.A."/>
            <person name="Borneman A.R."/>
        </authorList>
    </citation>
    <scope>NUCLEOTIDE SEQUENCE [LARGE SCALE GENOMIC DNA]</scope>
    <source>
        <strain evidence="3">cv. Chardonnay</strain>
        <tissue evidence="2">Leaf</tissue>
    </source>
</reference>
<organism evidence="2 3">
    <name type="scientific">Vitis vinifera</name>
    <name type="common">Grape</name>
    <dbReference type="NCBI Taxonomy" id="29760"/>
    <lineage>
        <taxon>Eukaryota</taxon>
        <taxon>Viridiplantae</taxon>
        <taxon>Streptophyta</taxon>
        <taxon>Embryophyta</taxon>
        <taxon>Tracheophyta</taxon>
        <taxon>Spermatophyta</taxon>
        <taxon>Magnoliopsida</taxon>
        <taxon>eudicotyledons</taxon>
        <taxon>Gunneridae</taxon>
        <taxon>Pentapetalae</taxon>
        <taxon>rosids</taxon>
        <taxon>Vitales</taxon>
        <taxon>Vitaceae</taxon>
        <taxon>Viteae</taxon>
        <taxon>Vitis</taxon>
    </lineage>
</organism>
<name>A0A438GI36_VITVI</name>
<evidence type="ECO:0000256" key="1">
    <source>
        <dbReference type="SAM" id="MobiDB-lite"/>
    </source>
</evidence>
<dbReference type="AlphaFoldDB" id="A0A438GI36"/>
<feature type="compositionally biased region" description="Polar residues" evidence="1">
    <location>
        <begin position="259"/>
        <end position="274"/>
    </location>
</feature>
<evidence type="ECO:0000313" key="2">
    <source>
        <dbReference type="EMBL" id="RVW71876.1"/>
    </source>
</evidence>
<dbReference type="PANTHER" id="PTHR34427:SF5">
    <property type="entry name" value="DUF4283 DOMAIN-CONTAINING PROTEIN"/>
    <property type="match status" value="1"/>
</dbReference>